<evidence type="ECO:0000313" key="2">
    <source>
        <dbReference type="Proteomes" id="UP000616885"/>
    </source>
</evidence>
<proteinExistence type="predicted"/>
<reference evidence="1" key="1">
    <citation type="submission" date="2020-10" db="EMBL/GenBank/DDBJ databases">
        <title>High-Quality Genome Resource of Clonostachys rosea strain S41 by Oxford Nanopore Long-Read Sequencing.</title>
        <authorList>
            <person name="Wang H."/>
        </authorList>
    </citation>
    <scope>NUCLEOTIDE SEQUENCE</scope>
    <source>
        <strain evidence="1">S41</strain>
    </source>
</reference>
<dbReference type="AlphaFoldDB" id="A0A8H7KAS0"/>
<dbReference type="EMBL" id="JADCTT010000013">
    <property type="protein sequence ID" value="KAF9745385.1"/>
    <property type="molecule type" value="Genomic_DNA"/>
</dbReference>
<protein>
    <submittedName>
        <fullName evidence="1">Uncharacterized protein</fullName>
    </submittedName>
</protein>
<accession>A0A8H7KAS0</accession>
<gene>
    <name evidence="1" type="ORF">IM811_005007</name>
</gene>
<dbReference type="Proteomes" id="UP000616885">
    <property type="component" value="Unassembled WGS sequence"/>
</dbReference>
<sequence length="135" mass="14831">MGLGKSPIISGAVESHYHRSVRKNARLEYKYLLSRLKEEDPQKAAPFKGTSGLSQRQICNLIEDVRNICQKDADGEAASSRWPGVARPSICLISRADLMIRIHGVHLSIWPAGDAGSADGQLPFMVQLTIDQESC</sequence>
<organism evidence="1 2">
    <name type="scientific">Bionectria ochroleuca</name>
    <name type="common">Gliocladium roseum</name>
    <dbReference type="NCBI Taxonomy" id="29856"/>
    <lineage>
        <taxon>Eukaryota</taxon>
        <taxon>Fungi</taxon>
        <taxon>Dikarya</taxon>
        <taxon>Ascomycota</taxon>
        <taxon>Pezizomycotina</taxon>
        <taxon>Sordariomycetes</taxon>
        <taxon>Hypocreomycetidae</taxon>
        <taxon>Hypocreales</taxon>
        <taxon>Bionectriaceae</taxon>
        <taxon>Clonostachys</taxon>
    </lineage>
</organism>
<comment type="caution">
    <text evidence="1">The sequence shown here is derived from an EMBL/GenBank/DDBJ whole genome shotgun (WGS) entry which is preliminary data.</text>
</comment>
<name>A0A8H7KAS0_BIOOC</name>
<evidence type="ECO:0000313" key="1">
    <source>
        <dbReference type="EMBL" id="KAF9745385.1"/>
    </source>
</evidence>